<dbReference type="Pfam" id="PF05794">
    <property type="entry name" value="Tcp11"/>
    <property type="match status" value="1"/>
</dbReference>
<gene>
    <name evidence="4" type="ORF">Ae201684_000102</name>
</gene>
<comment type="caution">
    <text evidence="4">The sequence shown here is derived from an EMBL/GenBank/DDBJ whole genome shotgun (WGS) entry which is preliminary data.</text>
</comment>
<organism evidence="4 5">
    <name type="scientific">Aphanomyces euteiches</name>
    <dbReference type="NCBI Taxonomy" id="100861"/>
    <lineage>
        <taxon>Eukaryota</taxon>
        <taxon>Sar</taxon>
        <taxon>Stramenopiles</taxon>
        <taxon>Oomycota</taxon>
        <taxon>Saprolegniomycetes</taxon>
        <taxon>Saprolegniales</taxon>
        <taxon>Verrucalvaceae</taxon>
        <taxon>Aphanomyces</taxon>
    </lineage>
</organism>
<keyword evidence="5" id="KW-1185">Reference proteome</keyword>
<proteinExistence type="inferred from homology"/>
<feature type="coiled-coil region" evidence="2">
    <location>
        <begin position="10"/>
        <end position="44"/>
    </location>
</feature>
<dbReference type="VEuPathDB" id="FungiDB:AeMF1_011448"/>
<feature type="coiled-coil region" evidence="2">
    <location>
        <begin position="81"/>
        <end position="108"/>
    </location>
</feature>
<protein>
    <submittedName>
        <fullName evidence="4">Uncharacterized protein</fullName>
    </submittedName>
</protein>
<dbReference type="PANTHER" id="PTHR12832:SF11">
    <property type="entry name" value="LD23868P"/>
    <property type="match status" value="1"/>
</dbReference>
<dbReference type="AlphaFoldDB" id="A0A6G0XYI7"/>
<name>A0A6G0XYI7_9STRA</name>
<dbReference type="InterPro" id="IPR008862">
    <property type="entry name" value="Tcp11"/>
</dbReference>
<dbReference type="EMBL" id="VJMJ01000001">
    <property type="protein sequence ID" value="KAF0745650.1"/>
    <property type="molecule type" value="Genomic_DNA"/>
</dbReference>
<evidence type="ECO:0000313" key="5">
    <source>
        <dbReference type="Proteomes" id="UP000481153"/>
    </source>
</evidence>
<accession>A0A6G0XYI7</accession>
<dbReference type="PANTHER" id="PTHR12832">
    <property type="entry name" value="TESTIS-SPECIFIC PROTEIN PBS13 T-COMPLEX 11"/>
    <property type="match status" value="1"/>
</dbReference>
<dbReference type="GO" id="GO:0007165">
    <property type="term" value="P:signal transduction"/>
    <property type="evidence" value="ECO:0007669"/>
    <property type="project" value="TreeGrafter"/>
</dbReference>
<evidence type="ECO:0000256" key="2">
    <source>
        <dbReference type="SAM" id="Coils"/>
    </source>
</evidence>
<evidence type="ECO:0000256" key="1">
    <source>
        <dbReference type="ARBA" id="ARBA00010954"/>
    </source>
</evidence>
<sequence>MARIREYPMKSSCQARLEARKAQVESLNEEMNSAEQLRALRERLCRAREKRTSQVSCRRSMARERVARAQAIARATKLEEISRSQGYLTRLQTRMEEAEKRRSKNLEQTAYQCQQQNERVTTALQVLVDRTIEKRRAYDASLRAARHRRATLTSAYVSKLAQRASLVELTKGRIQSTRALAAKTLQRWIRKCNAVRRARLVFGPLRISAQSVIDLWIKVGQTSFEASMELMQDRKLSARAHTLSKVLCPGLSHRILLMAGMLAHHPRDTMNQGWDAVLHFTAVQVNRALVDLVASWPSNQAFASAWSRWEARCTAYLATFAHWKHQDGERLTADMLNVYAELFTVHKRAELEGEQDIMAKTALQLQQLRKAVTQTLGAAAAKDRLESVEAELSQRLALSSPPKSPPSPPTGNSNPKPDLEMTKSVFANDVLAHELILNPRFQLVRGSDDDLRDPQEKLKRRIEAAFWDHMRKARDREWMVRTFSELFDLMQSALKRPTQRWPCQMTVEQISAMAHSASWNEWQPVLTLLLEAIAANEAPARNDTTHQLLAEVNSMAPPTSEAEWFDRLTSFLHFAYDKMDEMRVDGINAHLAMLAPYLVRHGVEHEAKKFTEKIERGEVVLDNTAAWLRREVSKATENDQQAWAALGLAAAVRTILRRGLVSVLQEVGGDMPWPETFAMDMQRMRDWRNRLDSIALQASFLALIREVCGSHGVGYGGAVAADFCSKMAVLLRDDGVKMDDLVAQVTHEVTTQLGNRSWSNESRDALAHRVAHVAEPSNAIFGLCSQRAFMAVRSVLVDGSPNVPPALQLFATELEAISSEMMQLAKHNEAVHASFYNRLVRDALQSHNSSSK</sequence>
<evidence type="ECO:0000256" key="3">
    <source>
        <dbReference type="SAM" id="MobiDB-lite"/>
    </source>
</evidence>
<comment type="similarity">
    <text evidence="1">Belongs to the TCP11 family.</text>
</comment>
<feature type="region of interest" description="Disordered" evidence="3">
    <location>
        <begin position="392"/>
        <end position="420"/>
    </location>
</feature>
<evidence type="ECO:0000313" key="4">
    <source>
        <dbReference type="EMBL" id="KAF0745650.1"/>
    </source>
</evidence>
<keyword evidence="2" id="KW-0175">Coiled coil</keyword>
<dbReference type="Proteomes" id="UP000481153">
    <property type="component" value="Unassembled WGS sequence"/>
</dbReference>
<reference evidence="4 5" key="1">
    <citation type="submission" date="2019-07" db="EMBL/GenBank/DDBJ databases">
        <title>Genomics analysis of Aphanomyces spp. identifies a new class of oomycete effector associated with host adaptation.</title>
        <authorList>
            <person name="Gaulin E."/>
        </authorList>
    </citation>
    <scope>NUCLEOTIDE SEQUENCE [LARGE SCALE GENOMIC DNA]</scope>
    <source>
        <strain evidence="4 5">ATCC 201684</strain>
    </source>
</reference>